<dbReference type="Proteomes" id="UP000199632">
    <property type="component" value="Unassembled WGS sequence"/>
</dbReference>
<name>A0A1H3SZQ0_9ACTN</name>
<evidence type="ECO:0000313" key="1">
    <source>
        <dbReference type="EMBL" id="SDZ43098.1"/>
    </source>
</evidence>
<sequence>MVGTLRDYATGLPATVPSDAAPADLLRAADGHGYVAVTEAGLVIALLDAAEPDPPLPVTSAATRALLPPLVILPADLAMADLVSSPAITLLDLDSPAALLVDPAGEPVAILLVSAIVDYLADPGYAAAQRRLGPHGPTTDGTWPTATRVPLARLHCAAAGCGYLNELVEYVTDPPIACASPEAPRHDLVLGRR</sequence>
<organism evidence="1 2">
    <name type="scientific">Asanoa ishikariensis</name>
    <dbReference type="NCBI Taxonomy" id="137265"/>
    <lineage>
        <taxon>Bacteria</taxon>
        <taxon>Bacillati</taxon>
        <taxon>Actinomycetota</taxon>
        <taxon>Actinomycetes</taxon>
        <taxon>Micromonosporales</taxon>
        <taxon>Micromonosporaceae</taxon>
        <taxon>Asanoa</taxon>
    </lineage>
</organism>
<proteinExistence type="predicted"/>
<dbReference type="AlphaFoldDB" id="A0A1H3SZQ0"/>
<accession>A0A1H3SZQ0</accession>
<protein>
    <recommendedName>
        <fullName evidence="3">CBS domain-containing protein</fullName>
    </recommendedName>
</protein>
<dbReference type="RefSeq" id="WP_090797929.1">
    <property type="nucleotide sequence ID" value="NZ_BOND01000004.1"/>
</dbReference>
<reference evidence="2" key="1">
    <citation type="submission" date="2016-10" db="EMBL/GenBank/DDBJ databases">
        <authorList>
            <person name="Varghese N."/>
            <person name="Submissions S."/>
        </authorList>
    </citation>
    <scope>NUCLEOTIDE SEQUENCE [LARGE SCALE GENOMIC DNA]</scope>
    <source>
        <strain evidence="2">DSM 44718</strain>
    </source>
</reference>
<keyword evidence="2" id="KW-1185">Reference proteome</keyword>
<gene>
    <name evidence="1" type="ORF">SAMN05421684_4951</name>
</gene>
<dbReference type="EMBL" id="FNQB01000003">
    <property type="protein sequence ID" value="SDZ43098.1"/>
    <property type="molecule type" value="Genomic_DNA"/>
</dbReference>
<evidence type="ECO:0000313" key="2">
    <source>
        <dbReference type="Proteomes" id="UP000199632"/>
    </source>
</evidence>
<evidence type="ECO:0008006" key="3">
    <source>
        <dbReference type="Google" id="ProtNLM"/>
    </source>
</evidence>
<dbReference type="STRING" id="137265.SAMN05421684_4951"/>